<name>A0ABT5UVY2_9VIBR</name>
<dbReference type="Gene3D" id="1.25.40.10">
    <property type="entry name" value="Tetratricopeptide repeat domain"/>
    <property type="match status" value="1"/>
</dbReference>
<feature type="coiled-coil region" evidence="2">
    <location>
        <begin position="147"/>
        <end position="178"/>
    </location>
</feature>
<keyword evidence="3" id="KW-0732">Signal</keyword>
<proteinExistence type="predicted"/>
<evidence type="ECO:0000256" key="2">
    <source>
        <dbReference type="SAM" id="Coils"/>
    </source>
</evidence>
<feature type="chain" id="PRO_5046199106" description="Lipoprotein" evidence="3">
    <location>
        <begin position="26"/>
        <end position="463"/>
    </location>
</feature>
<organism evidence="4 5">
    <name type="scientific">Vibrio chanodichtyis</name>
    <dbReference type="NCBI Taxonomy" id="3027932"/>
    <lineage>
        <taxon>Bacteria</taxon>
        <taxon>Pseudomonadati</taxon>
        <taxon>Pseudomonadota</taxon>
        <taxon>Gammaproteobacteria</taxon>
        <taxon>Vibrionales</taxon>
        <taxon>Vibrionaceae</taxon>
        <taxon>Vibrio</taxon>
    </lineage>
</organism>
<evidence type="ECO:0000313" key="5">
    <source>
        <dbReference type="Proteomes" id="UP001216189"/>
    </source>
</evidence>
<comment type="caution">
    <text evidence="4">The sequence shown here is derived from an EMBL/GenBank/DDBJ whole genome shotgun (WGS) entry which is preliminary data.</text>
</comment>
<dbReference type="Proteomes" id="UP001216189">
    <property type="component" value="Unassembled WGS sequence"/>
</dbReference>
<keyword evidence="5" id="KW-1185">Reference proteome</keyword>
<sequence>MQRFFSRITLILTPLLLAGCSNLTAGNLFSHYSAQNSGLHQSVAAGQYQQATQLLPEYVAGEVLDNLERGRVYFLNQQYAESRQSLAAADQAVQQQQDRAIISLSSSATSVGSLAVNDNLNEYEPSDYELGFLHLYLALNYVRSNDLNSALVEIRRANQVQEQAKQQREQQLGKAEQEMRAQGLSPNLGSVLAQYPDAGKSLQAVQNGYLLYLSALLYEADNDLNSAYVDYRRALAVAPNNRAVIDGTLRVASRLGMTQDLALLKQQYGEPQRLAAGQARVIVLAEQGIVQAKQGWRIALPLFDSRGNTALYSLALPYYPSSVLANNSPLLLNGRQLTSMPVMDVNLMASNALSEQMPTLVLRQALRVIAKDQLRKEAAKDEDVANLVFNIWNTLTEQPDTRSWLTLPATVNTATQVVSAGDQVLDIAGTRYTFHVPENGTALVWLSQQANSATIWHKQLGIR</sequence>
<feature type="repeat" description="TPR" evidence="1">
    <location>
        <begin position="208"/>
        <end position="241"/>
    </location>
</feature>
<protein>
    <recommendedName>
        <fullName evidence="6">Lipoprotein</fullName>
    </recommendedName>
</protein>
<gene>
    <name evidence="4" type="ORF">PUN32_00965</name>
</gene>
<dbReference type="InterPro" id="IPR019734">
    <property type="entry name" value="TPR_rpt"/>
</dbReference>
<evidence type="ECO:0000313" key="4">
    <source>
        <dbReference type="EMBL" id="MDE1513581.1"/>
    </source>
</evidence>
<evidence type="ECO:0008006" key="6">
    <source>
        <dbReference type="Google" id="ProtNLM"/>
    </source>
</evidence>
<dbReference type="SUPFAM" id="SSF48452">
    <property type="entry name" value="TPR-like"/>
    <property type="match status" value="1"/>
</dbReference>
<evidence type="ECO:0000256" key="3">
    <source>
        <dbReference type="SAM" id="SignalP"/>
    </source>
</evidence>
<accession>A0ABT5UVY2</accession>
<keyword evidence="1" id="KW-0802">TPR repeat</keyword>
<dbReference type="InterPro" id="IPR011990">
    <property type="entry name" value="TPR-like_helical_dom_sf"/>
</dbReference>
<evidence type="ECO:0000256" key="1">
    <source>
        <dbReference type="PROSITE-ProRule" id="PRU00339"/>
    </source>
</evidence>
<dbReference type="EMBL" id="JARBFT010000001">
    <property type="protein sequence ID" value="MDE1513581.1"/>
    <property type="molecule type" value="Genomic_DNA"/>
</dbReference>
<reference evidence="4 5" key="1">
    <citation type="submission" date="2023-02" db="EMBL/GenBank/DDBJ databases">
        <title>Vibrio intestini sp. nov., a close relative of Vibrio cholerae isolated from the intestine of Healthy Culter dabryi.</title>
        <authorList>
            <person name="Wu N."/>
        </authorList>
    </citation>
    <scope>NUCLEOTIDE SEQUENCE [LARGE SCALE GENOMIC DNA]</scope>
    <source>
        <strain evidence="4 5">DSL-7</strain>
    </source>
</reference>
<dbReference type="PROSITE" id="PS51257">
    <property type="entry name" value="PROKAR_LIPOPROTEIN"/>
    <property type="match status" value="1"/>
</dbReference>
<dbReference type="RefSeq" id="WP_274721341.1">
    <property type="nucleotide sequence ID" value="NZ_JARBFT010000001.1"/>
</dbReference>
<feature type="signal peptide" evidence="3">
    <location>
        <begin position="1"/>
        <end position="25"/>
    </location>
</feature>
<keyword evidence="2" id="KW-0175">Coiled coil</keyword>
<dbReference type="PROSITE" id="PS50005">
    <property type="entry name" value="TPR"/>
    <property type="match status" value="1"/>
</dbReference>